<feature type="non-terminal residue" evidence="3">
    <location>
        <position position="1"/>
    </location>
</feature>
<feature type="compositionally biased region" description="Polar residues" evidence="1">
    <location>
        <begin position="23"/>
        <end position="32"/>
    </location>
</feature>
<dbReference type="GeneID" id="41965574"/>
<protein>
    <submittedName>
        <fullName evidence="3">Uncharacterized protein</fullName>
    </submittedName>
</protein>
<proteinExistence type="predicted"/>
<evidence type="ECO:0000256" key="1">
    <source>
        <dbReference type="SAM" id="MobiDB-lite"/>
    </source>
</evidence>
<name>A0A6P8AYF5_PYRGI</name>
<feature type="region of interest" description="Disordered" evidence="1">
    <location>
        <begin position="23"/>
        <end position="60"/>
    </location>
</feature>
<reference evidence="3" key="2">
    <citation type="submission" date="2019-10" db="EMBL/GenBank/DDBJ databases">
        <authorList>
            <consortium name="NCBI Genome Project"/>
        </authorList>
    </citation>
    <scope>NUCLEOTIDE SEQUENCE</scope>
    <source>
        <strain evidence="3">NI907</strain>
    </source>
</reference>
<accession>A0A6P8AYF5</accession>
<sequence>TPYLKGLQRRAANFNCWKRRRWSNSAATTAPVTSRKKTGQGQARHYQSDLRFRPNRGQFR</sequence>
<evidence type="ECO:0000313" key="3">
    <source>
        <dbReference type="RefSeq" id="XP_030979943.1"/>
    </source>
</evidence>
<dbReference type="AlphaFoldDB" id="A0A6P8AYF5"/>
<reference evidence="2 3" key="1">
    <citation type="journal article" date="2019" name="Mol. Biol. Evol.">
        <title>Blast fungal genomes show frequent chromosomal changes, gene gains and losses, and effector gene turnover.</title>
        <authorList>
            <person name="Gomez Luciano L.B."/>
            <person name="Jason Tsai I."/>
            <person name="Chuma I."/>
            <person name="Tosa Y."/>
            <person name="Chen Y.H."/>
            <person name="Li J.Y."/>
            <person name="Li M.Y."/>
            <person name="Jade Lu M.Y."/>
            <person name="Nakayashiki H."/>
            <person name="Li W.H."/>
        </authorList>
    </citation>
    <scope>NUCLEOTIDE SEQUENCE [LARGE SCALE GENOMIC DNA]</scope>
    <source>
        <strain evidence="2 3">NI907</strain>
    </source>
</reference>
<dbReference type="RefSeq" id="XP_030979943.1">
    <property type="nucleotide sequence ID" value="XM_031130668.1"/>
</dbReference>
<organism evidence="2 3">
    <name type="scientific">Pyricularia grisea</name>
    <name type="common">Crabgrass-specific blast fungus</name>
    <name type="synonym">Magnaporthe grisea</name>
    <dbReference type="NCBI Taxonomy" id="148305"/>
    <lineage>
        <taxon>Eukaryota</taxon>
        <taxon>Fungi</taxon>
        <taxon>Dikarya</taxon>
        <taxon>Ascomycota</taxon>
        <taxon>Pezizomycotina</taxon>
        <taxon>Sordariomycetes</taxon>
        <taxon>Sordariomycetidae</taxon>
        <taxon>Magnaporthales</taxon>
        <taxon>Pyriculariaceae</taxon>
        <taxon>Pyricularia</taxon>
    </lineage>
</organism>
<dbReference type="KEGG" id="pgri:PgNI_10695"/>
<gene>
    <name evidence="3" type="ORF">PgNI_10695</name>
</gene>
<keyword evidence="2" id="KW-1185">Reference proteome</keyword>
<evidence type="ECO:0000313" key="2">
    <source>
        <dbReference type="Proteomes" id="UP000515153"/>
    </source>
</evidence>
<reference evidence="3" key="3">
    <citation type="submission" date="2025-08" db="UniProtKB">
        <authorList>
            <consortium name="RefSeq"/>
        </authorList>
    </citation>
    <scope>IDENTIFICATION</scope>
    <source>
        <strain evidence="3">NI907</strain>
    </source>
</reference>
<dbReference type="Proteomes" id="UP000515153">
    <property type="component" value="Chromosome VII"/>
</dbReference>